<dbReference type="RefSeq" id="WP_337711949.1">
    <property type="nucleotide sequence ID" value="NZ_JBBEGL010000001.1"/>
</dbReference>
<reference evidence="4 5" key="1">
    <citation type="submission" date="2024-03" db="EMBL/GenBank/DDBJ databases">
        <title>Actinomycetospora sp. OC33-EN06, a novel actinomycete isolated from wild orchid (Aerides multiflora).</title>
        <authorList>
            <person name="Suriyachadkun C."/>
        </authorList>
    </citation>
    <scope>NUCLEOTIDE SEQUENCE [LARGE SCALE GENOMIC DNA]</scope>
    <source>
        <strain evidence="4 5">OC33-EN06</strain>
    </source>
</reference>
<keyword evidence="5" id="KW-1185">Reference proteome</keyword>
<name>A0ABU8MZC4_9PSEU</name>
<dbReference type="InterPro" id="IPR038152">
    <property type="entry name" value="Carbam_trans_C_sf"/>
</dbReference>
<dbReference type="InterPro" id="IPR043129">
    <property type="entry name" value="ATPase_NBD"/>
</dbReference>
<evidence type="ECO:0000259" key="3">
    <source>
        <dbReference type="Pfam" id="PF16861"/>
    </source>
</evidence>
<accession>A0ABU8MZC4</accession>
<dbReference type="InterPro" id="IPR003696">
    <property type="entry name" value="Carbtransf_dom"/>
</dbReference>
<comment type="caution">
    <text evidence="4">The sequence shown here is derived from an EMBL/GenBank/DDBJ whole genome shotgun (WGS) entry which is preliminary data.</text>
</comment>
<dbReference type="InterPro" id="IPR051338">
    <property type="entry name" value="NodU/CmcH_Carbamoyltrnsfr"/>
</dbReference>
<evidence type="ECO:0000313" key="4">
    <source>
        <dbReference type="EMBL" id="MEJ2885471.1"/>
    </source>
</evidence>
<dbReference type="Proteomes" id="UP001370100">
    <property type="component" value="Unassembled WGS sequence"/>
</dbReference>
<dbReference type="EMBL" id="JBBEGL010000001">
    <property type="protein sequence ID" value="MEJ2885471.1"/>
    <property type="molecule type" value="Genomic_DNA"/>
</dbReference>
<dbReference type="PANTHER" id="PTHR34847">
    <property type="entry name" value="NODULATION PROTEIN U"/>
    <property type="match status" value="1"/>
</dbReference>
<feature type="domain" description="Carbamoyltransferase" evidence="2">
    <location>
        <begin position="35"/>
        <end position="353"/>
    </location>
</feature>
<dbReference type="Gene3D" id="3.30.420.40">
    <property type="match status" value="2"/>
</dbReference>
<organism evidence="4 5">
    <name type="scientific">Actinomycetospora aeridis</name>
    <dbReference type="NCBI Taxonomy" id="3129231"/>
    <lineage>
        <taxon>Bacteria</taxon>
        <taxon>Bacillati</taxon>
        <taxon>Actinomycetota</taxon>
        <taxon>Actinomycetes</taxon>
        <taxon>Pseudonocardiales</taxon>
        <taxon>Pseudonocardiaceae</taxon>
        <taxon>Actinomycetospora</taxon>
    </lineage>
</organism>
<evidence type="ECO:0000256" key="1">
    <source>
        <dbReference type="ARBA" id="ARBA00006129"/>
    </source>
</evidence>
<feature type="domain" description="Carbamoyltransferase C-terminal" evidence="3">
    <location>
        <begin position="410"/>
        <end position="580"/>
    </location>
</feature>
<evidence type="ECO:0000259" key="2">
    <source>
        <dbReference type="Pfam" id="PF02543"/>
    </source>
</evidence>
<sequence length="590" mass="63470">MIVLGLSGLPHSQEHLHRTHPDIAPLDERICQGLDSAAALVVDGRLVAAASEERFTGAKGTGAFPAQAVASCLAEAGVSPDDVDLIAHGFDYDRHRRAFTLAGAPFDEVYASATVIDALTGLGWTRVAERFRPVRHHVAHAESALAPSGFDRALVVVSDGMGETESLSVFRAHGDDLELLHTVPIAASLGILYSIATRFLGFQFNNDEYKVMGLAPYGEPDRFRPVFEKLARVDTERGTVVVDWPAGSLTEPEAGYPHARAFLAEAAFTPRVPDGDIHRDEADFAAALQDRLTTLLTELVGHWLERTGERNLCLAGGTFLNCKSNQSIADLPGVDAMFVQPASGDDGTAPGAAWHVARTEGGGLAPVTGPFDPYLGPAYTADDVRAALDARPDLTWTWLGETDEYYARAADDIAADRIVAWFSGRMEFGPRALGHRSILARPDGDRIKERINGAVKFREAFRPFAPAVLDEDVDRLFVTRGFEPDRYMLCTAQVRPEARGVVDGIVHADDSARIQTVRDDLAPGFARLLRGVKARTGSGVVVNTSFNVKGQPLIMAPGTALDTFAGIALDRLYIEGYVVEPLAGPLAGDA</sequence>
<dbReference type="Pfam" id="PF16861">
    <property type="entry name" value="Carbam_trans_C"/>
    <property type="match status" value="1"/>
</dbReference>
<dbReference type="Pfam" id="PF02543">
    <property type="entry name" value="Carbam_trans_N"/>
    <property type="match status" value="1"/>
</dbReference>
<dbReference type="InterPro" id="IPR031730">
    <property type="entry name" value="Carbam_trans_C"/>
</dbReference>
<dbReference type="PANTHER" id="PTHR34847:SF1">
    <property type="entry name" value="NODULATION PROTEIN U"/>
    <property type="match status" value="1"/>
</dbReference>
<protein>
    <submittedName>
        <fullName evidence="4">Carbamoyltransferase C-terminal domain-containing protein</fullName>
    </submittedName>
</protein>
<proteinExistence type="inferred from homology"/>
<dbReference type="SUPFAM" id="SSF53067">
    <property type="entry name" value="Actin-like ATPase domain"/>
    <property type="match status" value="1"/>
</dbReference>
<gene>
    <name evidence="4" type="ORF">WCD41_03350</name>
</gene>
<dbReference type="Gene3D" id="3.90.870.20">
    <property type="entry name" value="Carbamoyltransferase, C-terminal domain"/>
    <property type="match status" value="1"/>
</dbReference>
<comment type="similarity">
    <text evidence="1">Belongs to the NodU/CmcH family.</text>
</comment>
<evidence type="ECO:0000313" key="5">
    <source>
        <dbReference type="Proteomes" id="UP001370100"/>
    </source>
</evidence>